<feature type="coiled-coil region" evidence="3">
    <location>
        <begin position="2504"/>
        <end position="2538"/>
    </location>
</feature>
<evidence type="ECO:0000256" key="1">
    <source>
        <dbReference type="ARBA" id="ARBA00007553"/>
    </source>
</evidence>
<feature type="coiled-coil region" evidence="3">
    <location>
        <begin position="207"/>
        <end position="234"/>
    </location>
</feature>
<dbReference type="SMART" id="SM00287">
    <property type="entry name" value="SH3b"/>
    <property type="match status" value="1"/>
</dbReference>
<dbReference type="Pfam" id="PF10145">
    <property type="entry name" value="PhageMin_Tail"/>
    <property type="match status" value="1"/>
</dbReference>
<keyword evidence="7" id="KW-1185">Reference proteome</keyword>
<feature type="region of interest" description="Disordered" evidence="4">
    <location>
        <begin position="1795"/>
        <end position="1825"/>
    </location>
</feature>
<dbReference type="PROSITE" id="PS51781">
    <property type="entry name" value="SH3B"/>
    <property type="match status" value="1"/>
</dbReference>
<feature type="coiled-coil region" evidence="3">
    <location>
        <begin position="324"/>
        <end position="375"/>
    </location>
</feature>
<comment type="similarity">
    <text evidence="1">Belongs to the N-acetylmuramoyl-L-alanine amidase 2 family.</text>
</comment>
<evidence type="ECO:0000259" key="5">
    <source>
        <dbReference type="PROSITE" id="PS51781"/>
    </source>
</evidence>
<evidence type="ECO:0000313" key="6">
    <source>
        <dbReference type="EMBL" id="QOV08246.1"/>
    </source>
</evidence>
<dbReference type="Proteomes" id="UP000594029">
    <property type="component" value="Segment"/>
</dbReference>
<feature type="region of interest" description="Disordered" evidence="4">
    <location>
        <begin position="2848"/>
        <end position="2890"/>
    </location>
</feature>
<feature type="compositionally biased region" description="Polar residues" evidence="4">
    <location>
        <begin position="105"/>
        <end position="124"/>
    </location>
</feature>
<evidence type="ECO:0000256" key="2">
    <source>
        <dbReference type="ARBA" id="ARBA00022465"/>
    </source>
</evidence>
<feature type="region of interest" description="Disordered" evidence="4">
    <location>
        <begin position="1759"/>
        <end position="1781"/>
    </location>
</feature>
<keyword evidence="2" id="KW-1245">Viral tail assembly</keyword>
<proteinExistence type="inferred from homology"/>
<feature type="region of interest" description="Disordered" evidence="4">
    <location>
        <begin position="2036"/>
        <end position="2055"/>
    </location>
</feature>
<dbReference type="InterPro" id="IPR010090">
    <property type="entry name" value="Phage_tape_meas"/>
</dbReference>
<feature type="compositionally biased region" description="Polar residues" evidence="4">
    <location>
        <begin position="1810"/>
        <end position="1819"/>
    </location>
</feature>
<accession>A0A7S6RB12</accession>
<feature type="compositionally biased region" description="Basic and acidic residues" evidence="4">
    <location>
        <begin position="2851"/>
        <end position="2860"/>
    </location>
</feature>
<feature type="coiled-coil region" evidence="3">
    <location>
        <begin position="2357"/>
        <end position="2441"/>
    </location>
</feature>
<dbReference type="EMBL" id="MW084976">
    <property type="protein sequence ID" value="QOV08246.1"/>
    <property type="molecule type" value="Genomic_DNA"/>
</dbReference>
<dbReference type="Pfam" id="PF08239">
    <property type="entry name" value="SH3_3"/>
    <property type="match status" value="1"/>
</dbReference>
<gene>
    <name evidence="6" type="ORF">Kirov_47</name>
</gene>
<dbReference type="GO" id="GO:0098003">
    <property type="term" value="P:viral tail assembly"/>
    <property type="evidence" value="ECO:0007669"/>
    <property type="project" value="UniProtKB-KW"/>
</dbReference>
<organism evidence="6 7">
    <name type="scientific">Bacillus phage Kirov</name>
    <dbReference type="NCBI Taxonomy" id="2783539"/>
    <lineage>
        <taxon>Viruses</taxon>
        <taxon>Duplodnaviria</taxon>
        <taxon>Heunggongvirae</taxon>
        <taxon>Uroviricota</taxon>
        <taxon>Caudoviricetes</taxon>
        <taxon>Andregratiavirinae</taxon>
        <taxon>Kirovvirus</taxon>
        <taxon>Kirovvirus kirov</taxon>
    </lineage>
</organism>
<sequence length="3055" mass="332270">MAGSNDLNMILKAQVVKLKVELDAKGSKLPSQVNAISKMLANTPVKLKVKLDTKDITKQIKSINDLVKNKPMKLKVELDTKGTTKQIQDMYKAFNDMNKKYMQQTKKAQEQASKATKQSQSVPTSAPVGNFNNIKQYIKQMQDAEKALRSKFNDGGGIFKSTQFRDAQGNLKGFVAELQRANGVVEKLKYDWNSNSKKFQIIDRQTITDTQKSLAQAEASLNKLKGSINQLKNTDGKIGLLSQFDSLKGKGDSLTKDMVKGLADAVRAEQQLQQQIAQTNKLTAQQAKLLNDIGKARAKDVNNAQLKGLESMAKNGVDKDGKAVADLANHYRQLSREVQVYNETVRKSNADMKASQEVTKQRLQLERELRKLQQQTPANNAGGQAKKAFVDETMAMVRNIATINDMNKAYSQLAIVRNRIGEAKTNAWMDAEQAKSQRLIESLKAVQRQMKDRGMDTAGIDTSLKNYAKNVNTSAVEVERALAKYQRMLTDKKQEIRNAERNLRLGEDISDKYGGADKIKQMNQKLFSGGAPDANTIASIKSYVSAVEGAKVASVSFARDGVDAMGNRMKNVQVTFAGTGEHVRRMNLSFTEGTNVVRQASDEMVRNVNRNLGAWEKLRSMMSSAPMWMLSQAMMTAPIQGLQAMTREILEVDKAMTNIRRVADASLNTDIMFGNAVGLSKELGNNIHDILNGMEEFSRTFGDFNERQLTAITKTATVMSNVSDLKVQDAQASLVGTMNAFNIEAEDSIGIVDKLNQVDNDYAISTQQLATSLQKSASTAKTYGVSLEETIGHTTAIGSVTMESGNIIGNSLKAIYSRITGLQASEGTLKSVGVAMYDMGENGKELRPVGDILNDLGANWGSLTAQQRQNTAVTLAGRNHLTRFLALMNNYPTAIKATVTAYNSQGSAMRENEKYMQSMEAKINQTKNSFTTMSVAFGKAFVSDGIIAVAQGLGLVLNAITQIANAGGGLALVGVAIGAIMTQFGKFSGIQTAVGTFFSKFSEGFRNVQRDGNQTITVMDRMRNGMANTGTATTTVGGAFANAGKSVLSFGLSFGKAVLSMGAFGLAIGAIGWAIEAVIGHFAKLKAEQEAVDRATQKMVDGYRKNMDTVGGLVEKYDAMSKAFASGAIQKGTEEYDQFLIVQSKLAEILPTSVKFIDANGQAWLKNTDEVKKALQMSKELSEAKAREQVAMKDQNLDKATEDIGKLIEAEEKLLQKRKEAEEFRNRPTASQSREEREEAYKKKILDLDVKELQNASKRQEAFQKINHTLTEQARAGLEASGAMAKLGDGAQKAVDNFMKVNTNELNEKIASGAIKGADNIKKAMDNIVKGGQGVGEVFAKEFDRMSAGIDTSTNKGKQKVEELKQAIGKIGSTVPERFMNIENFGGSIDKMQGKLKELLALGMKIQQDGSQGWDGYVAYAEKLGMSANEAKDFVQQLALASENQALKARAGEEANAGYADAVGEGADATGKSADAINKQADAQAKANQKMVEAIDLQKTLYGYKNEEVSAIKGHLESLKMTQLLYGDNATKTEQWGKSVTELSNRFGVSRGEIEQNIDKYYKLADTMGQVKTKIDENGKVVVDYGSMTKDQIATFEAWVGKMRESGEATDIFSGKVDANKFKFDEFGNKLDDTGNKAKTFIDKVKNSTNTLGEVNLSPTIENLNRIKDGFAKTAEESIKGAQGIETNGMRIGNSGTYMNPLMTTFNQLQQSAKQSGDNMSLTAGQYQFGAIKIGQSGTLADPFGLKIQEVGQKTGETATKVGESAGSIEQSAGRIGGAGNNMSPVKEEAKQVGQSFDEAKQKANEGASGVSQATSTMGNAGGNLAPLKENVKQVGTTMGETKTQVETHVGGINTAFGQLGQGMQTGFMSPFKTQAQLFQEQLQGMATQSGTSAQKIGQDVTSIGNAKNALDQYKIAQDAVVQSMGAMGGKAGETATAMQNAGTAIANTVSGFDAFIGKQNELQNAMGQTVSKASEVGNAISTLSNNFGTGVGGAESFGVALFTITNASGTASQAMQQLGNSASLSAVGMGQASEASRASADASSQNANAKSNEANASNISAQASSANANAKQAEANAIMQAINATQQMSQAYGSMAQSAISSISSIIQAIQTYLQAVLSLGTGTMAVANVVRGAFSAMAGSVASSTGAMNSAHNSQASALNKVKDSANQAKSAVQGLNSTIAGAMSSLNNYIAKAQQASNVQVKAPTLPALPTGASWNMSTINNINGAGSSEVASAVASAVSAFSASSGESGTAGGGSGTSGNIIPSIYSGLDSYGKFSLMAIRRDDSFEENDRTDPNRNKKGYVQAEDGSWVRESFYADTKVKSSADDSDKLADAMPWNSWQRSMSELDVTIKWMETKMKNMNKYTAEYRKMMNDVYQVEIKRWELLNHDLWDKERRNEQIKRELEGLKNINSHTKEQRDQYNKLMQEYESNLSSIQSMRAEWQDFLDNWENRYAEILKSHVEAIVEEYTKGLEAIKAKVDDIDFNIEVAKLVDPDNMTKLMNLYIDKANQLKQERAKLENQQRDLTLKLYEAEDRFGKDSQVAKDVKAEIDKVKEAWEDSTLAVLQAEKEIKDTRASVADDGIGQLKDYYGKMKDMALDAIEKEKANLEKAHNEKMKLYDKEIDKINKVYDAKFKEMDKEKSEEDYQNGLNEKNAKRAELQNKISILSRDNSLEGKKKVEELKKELAEVDKELADYQKERQRELMKQALEEQKQAQLDEIENKKTKEQEELDKKVGDLDKQKDDVTKQYDDLLNNDKYWADMRNQFIEGSFKKLADELAKMKQNIDNMNKGIFDGLYSGFNGLSDETKKQIAQDNGLVVDNMDFNSKEPMSNVDELLKAKGYQTFENEVLRPDDPARPMKPAPEPPPPAKPQPPTPQPQMPTKGNVTGVTADSYLNIRNAPNLQGGVVRRILNGANVQILGEDGDWWKVKFSNNRGTTTGYANKKYIKAFDTGGYTGDNVPDEGALALLHKKELVLNKDQTSDILDAVKIMEKVKNVIPALSGNSISSKLATAGSIVNVSYGDVYVTVEGGDKKKADAIAGEIMKGMKKKGR</sequence>
<dbReference type="NCBIfam" id="TIGR01760">
    <property type="entry name" value="tape_meas_TP901"/>
    <property type="match status" value="1"/>
</dbReference>
<evidence type="ECO:0000256" key="4">
    <source>
        <dbReference type="SAM" id="MobiDB-lite"/>
    </source>
</evidence>
<evidence type="ECO:0000256" key="3">
    <source>
        <dbReference type="SAM" id="Coils"/>
    </source>
</evidence>
<dbReference type="Gene3D" id="2.30.30.40">
    <property type="entry name" value="SH3 Domains"/>
    <property type="match status" value="1"/>
</dbReference>
<dbReference type="PANTHER" id="PTHR45615">
    <property type="entry name" value="MYOSIN HEAVY CHAIN, NON-MUSCLE"/>
    <property type="match status" value="1"/>
</dbReference>
<name>A0A7S6RB12_9CAUD</name>
<reference evidence="6 7" key="1">
    <citation type="submission" date="2020-10" db="EMBL/GenBank/DDBJ databases">
        <authorList>
            <person name="Kazantseva O.A."/>
            <person name="Piligrimova E.G."/>
            <person name="Shadrin A.M."/>
        </authorList>
    </citation>
    <scope>NUCLEOTIDE SEQUENCE [LARGE SCALE GENOMIC DNA]</scope>
</reference>
<feature type="compositionally biased region" description="Pro residues" evidence="4">
    <location>
        <begin position="2861"/>
        <end position="2882"/>
    </location>
</feature>
<evidence type="ECO:0000313" key="7">
    <source>
        <dbReference type="Proteomes" id="UP000594029"/>
    </source>
</evidence>
<dbReference type="PANTHER" id="PTHR45615:SF80">
    <property type="entry name" value="GRIP DOMAIN-CONTAINING PROTEIN"/>
    <property type="match status" value="1"/>
</dbReference>
<dbReference type="Gene3D" id="1.10.287.950">
    <property type="entry name" value="Methyl-accepting chemotaxis protein"/>
    <property type="match status" value="1"/>
</dbReference>
<keyword evidence="3" id="KW-0175">Coiled coil</keyword>
<feature type="region of interest" description="Disordered" evidence="4">
    <location>
        <begin position="105"/>
        <end position="128"/>
    </location>
</feature>
<protein>
    <submittedName>
        <fullName evidence="6">Tape measure protein</fullName>
    </submittedName>
</protein>
<feature type="domain" description="SH3b" evidence="5">
    <location>
        <begin position="2884"/>
        <end position="2954"/>
    </location>
</feature>
<feature type="coiled-coil region" evidence="3">
    <location>
        <begin position="2597"/>
        <end position="2794"/>
    </location>
</feature>
<keyword evidence="2" id="KW-1188">Viral release from host cell</keyword>
<feature type="coiled-coil region" evidence="3">
    <location>
        <begin position="475"/>
        <end position="509"/>
    </location>
</feature>
<feature type="region of interest" description="Disordered" evidence="4">
    <location>
        <begin position="1219"/>
        <end position="1238"/>
    </location>
</feature>
<dbReference type="InterPro" id="IPR003646">
    <property type="entry name" value="SH3-like_bac-type"/>
</dbReference>